<evidence type="ECO:0000313" key="5">
    <source>
        <dbReference type="EMBL" id="MFD2238591.1"/>
    </source>
</evidence>
<evidence type="ECO:0000256" key="1">
    <source>
        <dbReference type="ARBA" id="ARBA00022679"/>
    </source>
</evidence>
<keyword evidence="2 5" id="KW-0012">Acyltransferase</keyword>
<dbReference type="EMBL" id="JBHUIJ010000019">
    <property type="protein sequence ID" value="MFD2238591.1"/>
    <property type="molecule type" value="Genomic_DNA"/>
</dbReference>
<dbReference type="InterPro" id="IPR051531">
    <property type="entry name" value="N-acetyltransferase"/>
</dbReference>
<evidence type="ECO:0000256" key="2">
    <source>
        <dbReference type="ARBA" id="ARBA00023315"/>
    </source>
</evidence>
<accession>A0ABW5CPT3</accession>
<dbReference type="PROSITE" id="PS51186">
    <property type="entry name" value="GNAT"/>
    <property type="match status" value="1"/>
</dbReference>
<feature type="domain" description="N-acetyltransferase" evidence="4">
    <location>
        <begin position="20"/>
        <end position="185"/>
    </location>
</feature>
<evidence type="ECO:0000313" key="6">
    <source>
        <dbReference type="Proteomes" id="UP001597371"/>
    </source>
</evidence>
<sequence>MRLLDWLTGAPLPVLRGNGLVLRLPRGSDYRQWSALRYESRDFLTPWEPAWSEDELSAKSYRLRLMRYRQDARERTGYGFFIFDESGRTLYGGLTLGLVRRGVAQTATLGYWMGERYAGQGHMGRAIDLVCTFAFEVERLHRLEAACLPSNQRSNALLMKSGFRREGLLRKYLMIAGTWEDHHLYALLAEEWSSSPARSGADSRMPAPAVMS</sequence>
<evidence type="ECO:0000256" key="3">
    <source>
        <dbReference type="ARBA" id="ARBA00038502"/>
    </source>
</evidence>
<dbReference type="Proteomes" id="UP001597371">
    <property type="component" value="Unassembled WGS sequence"/>
</dbReference>
<dbReference type="SUPFAM" id="SSF55729">
    <property type="entry name" value="Acyl-CoA N-acyltransferases (Nat)"/>
    <property type="match status" value="1"/>
</dbReference>
<dbReference type="RefSeq" id="WP_209736603.1">
    <property type="nucleotide sequence ID" value="NZ_CP072611.1"/>
</dbReference>
<name>A0ABW5CPT3_9HYPH</name>
<dbReference type="Pfam" id="PF13302">
    <property type="entry name" value="Acetyltransf_3"/>
    <property type="match status" value="1"/>
</dbReference>
<comment type="caution">
    <text evidence="5">The sequence shown here is derived from an EMBL/GenBank/DDBJ whole genome shotgun (WGS) entry which is preliminary data.</text>
</comment>
<protein>
    <submittedName>
        <fullName evidence="5">GNAT family N-acetyltransferase</fullName>
        <ecNumber evidence="5">2.3.-.-</ecNumber>
    </submittedName>
</protein>
<dbReference type="PANTHER" id="PTHR43792:SF8">
    <property type="entry name" value="[RIBOSOMAL PROTEIN US5]-ALANINE N-ACETYLTRANSFERASE"/>
    <property type="match status" value="1"/>
</dbReference>
<reference evidence="6" key="1">
    <citation type="journal article" date="2019" name="Int. J. Syst. Evol. Microbiol.">
        <title>The Global Catalogue of Microorganisms (GCM) 10K type strain sequencing project: providing services to taxonomists for standard genome sequencing and annotation.</title>
        <authorList>
            <consortium name="The Broad Institute Genomics Platform"/>
            <consortium name="The Broad Institute Genome Sequencing Center for Infectious Disease"/>
            <person name="Wu L."/>
            <person name="Ma J."/>
        </authorList>
    </citation>
    <scope>NUCLEOTIDE SEQUENCE [LARGE SCALE GENOMIC DNA]</scope>
    <source>
        <strain evidence="6">ZS-35-S2</strain>
    </source>
</reference>
<proteinExistence type="inferred from homology"/>
<dbReference type="PANTHER" id="PTHR43792">
    <property type="entry name" value="GNAT FAMILY, PUTATIVE (AFU_ORTHOLOGUE AFUA_3G00765)-RELATED-RELATED"/>
    <property type="match status" value="1"/>
</dbReference>
<dbReference type="InterPro" id="IPR000182">
    <property type="entry name" value="GNAT_dom"/>
</dbReference>
<dbReference type="Gene3D" id="3.40.630.30">
    <property type="match status" value="1"/>
</dbReference>
<organism evidence="5 6">
    <name type="scientific">Aureimonas populi</name>
    <dbReference type="NCBI Taxonomy" id="1701758"/>
    <lineage>
        <taxon>Bacteria</taxon>
        <taxon>Pseudomonadati</taxon>
        <taxon>Pseudomonadota</taxon>
        <taxon>Alphaproteobacteria</taxon>
        <taxon>Hyphomicrobiales</taxon>
        <taxon>Aurantimonadaceae</taxon>
        <taxon>Aureimonas</taxon>
    </lineage>
</organism>
<dbReference type="EC" id="2.3.-.-" evidence="5"/>
<dbReference type="GO" id="GO:0016746">
    <property type="term" value="F:acyltransferase activity"/>
    <property type="evidence" value="ECO:0007669"/>
    <property type="project" value="UniProtKB-KW"/>
</dbReference>
<keyword evidence="6" id="KW-1185">Reference proteome</keyword>
<gene>
    <name evidence="5" type="ORF">ACFSKQ_14135</name>
</gene>
<evidence type="ECO:0000259" key="4">
    <source>
        <dbReference type="PROSITE" id="PS51186"/>
    </source>
</evidence>
<comment type="similarity">
    <text evidence="3">Belongs to the acetyltransferase family. RimJ subfamily.</text>
</comment>
<dbReference type="InterPro" id="IPR016181">
    <property type="entry name" value="Acyl_CoA_acyltransferase"/>
</dbReference>
<keyword evidence="1 5" id="KW-0808">Transferase</keyword>